<evidence type="ECO:0000313" key="3">
    <source>
        <dbReference type="Proteomes" id="UP000663874"/>
    </source>
</evidence>
<name>A0A820FIR5_9BILA</name>
<dbReference type="EMBL" id="CAJOBE010024733">
    <property type="protein sequence ID" value="CAF4264495.1"/>
    <property type="molecule type" value="Genomic_DNA"/>
</dbReference>
<sequence length="128" mass="14509">MHTIFKESIFDPIRLEFSSSTIGALTTFIINGLLHVHICLVSFDAESSLFPTFMFFLLHGIACSIETKMRIQLPKPVGWIITHIFLLITSPLVVNPFIDKRPSFVMLNPPLFINVGWIPKLPLPNFCP</sequence>
<feature type="transmembrane region" description="Helical" evidence="1">
    <location>
        <begin position="77"/>
        <end position="98"/>
    </location>
</feature>
<protein>
    <submittedName>
        <fullName evidence="2">Uncharacterized protein</fullName>
    </submittedName>
</protein>
<evidence type="ECO:0000313" key="2">
    <source>
        <dbReference type="EMBL" id="CAF4264495.1"/>
    </source>
</evidence>
<keyword evidence="1" id="KW-1133">Transmembrane helix</keyword>
<reference evidence="2" key="1">
    <citation type="submission" date="2021-02" db="EMBL/GenBank/DDBJ databases">
        <authorList>
            <person name="Nowell W R."/>
        </authorList>
    </citation>
    <scope>NUCLEOTIDE SEQUENCE</scope>
</reference>
<feature type="transmembrane region" description="Helical" evidence="1">
    <location>
        <begin position="49"/>
        <end position="65"/>
    </location>
</feature>
<dbReference type="Proteomes" id="UP000663874">
    <property type="component" value="Unassembled WGS sequence"/>
</dbReference>
<keyword evidence="1" id="KW-0812">Transmembrane</keyword>
<proteinExistence type="predicted"/>
<dbReference type="AlphaFoldDB" id="A0A820FIR5"/>
<feature type="transmembrane region" description="Helical" evidence="1">
    <location>
        <begin position="21"/>
        <end position="43"/>
    </location>
</feature>
<organism evidence="2 3">
    <name type="scientific">Rotaria sordida</name>
    <dbReference type="NCBI Taxonomy" id="392033"/>
    <lineage>
        <taxon>Eukaryota</taxon>
        <taxon>Metazoa</taxon>
        <taxon>Spiralia</taxon>
        <taxon>Gnathifera</taxon>
        <taxon>Rotifera</taxon>
        <taxon>Eurotatoria</taxon>
        <taxon>Bdelloidea</taxon>
        <taxon>Philodinida</taxon>
        <taxon>Philodinidae</taxon>
        <taxon>Rotaria</taxon>
    </lineage>
</organism>
<comment type="caution">
    <text evidence="2">The sequence shown here is derived from an EMBL/GenBank/DDBJ whole genome shotgun (WGS) entry which is preliminary data.</text>
</comment>
<gene>
    <name evidence="2" type="ORF">FNK824_LOCUS39221</name>
</gene>
<evidence type="ECO:0000256" key="1">
    <source>
        <dbReference type="SAM" id="Phobius"/>
    </source>
</evidence>
<accession>A0A820FIR5</accession>
<keyword evidence="1" id="KW-0472">Membrane</keyword>